<dbReference type="AlphaFoldDB" id="A7HW06"/>
<comment type="similarity">
    <text evidence="1">Belongs to the MreC family.</text>
</comment>
<dbReference type="Gene3D" id="2.40.10.340">
    <property type="entry name" value="Rod shape-determining protein MreC, domain 1"/>
    <property type="match status" value="1"/>
</dbReference>
<feature type="compositionally biased region" description="Pro residues" evidence="5">
    <location>
        <begin position="290"/>
        <end position="300"/>
    </location>
</feature>
<dbReference type="GO" id="GO:0005886">
    <property type="term" value="C:plasma membrane"/>
    <property type="evidence" value="ECO:0007669"/>
    <property type="project" value="TreeGrafter"/>
</dbReference>
<evidence type="ECO:0000256" key="5">
    <source>
        <dbReference type="SAM" id="MobiDB-lite"/>
    </source>
</evidence>
<evidence type="ECO:0000259" key="6">
    <source>
        <dbReference type="Pfam" id="PF04085"/>
    </source>
</evidence>
<dbReference type="Pfam" id="PF04085">
    <property type="entry name" value="MreC"/>
    <property type="match status" value="1"/>
</dbReference>
<evidence type="ECO:0000256" key="2">
    <source>
        <dbReference type="ARBA" id="ARBA00013855"/>
    </source>
</evidence>
<gene>
    <name evidence="7" type="ordered locus">Plav_2480</name>
</gene>
<evidence type="ECO:0000256" key="4">
    <source>
        <dbReference type="ARBA" id="ARBA00032089"/>
    </source>
</evidence>
<dbReference type="STRING" id="402881.Plav_2480"/>
<dbReference type="RefSeq" id="WP_012111400.1">
    <property type="nucleotide sequence ID" value="NC_009719.1"/>
</dbReference>
<dbReference type="EMBL" id="CP000774">
    <property type="protein sequence ID" value="ABS64089.1"/>
    <property type="molecule type" value="Genomic_DNA"/>
</dbReference>
<evidence type="ECO:0000313" key="8">
    <source>
        <dbReference type="Proteomes" id="UP000006377"/>
    </source>
</evidence>
<name>A7HW06_PARL1</name>
<evidence type="ECO:0000313" key="7">
    <source>
        <dbReference type="EMBL" id="ABS64089.1"/>
    </source>
</evidence>
<accession>A7HW06</accession>
<dbReference type="HOGENOM" id="CLU_042663_7_0_5"/>
<keyword evidence="3" id="KW-0133">Cell shape</keyword>
<keyword evidence="8" id="KW-1185">Reference proteome</keyword>
<dbReference type="InterPro" id="IPR042175">
    <property type="entry name" value="Cell/Rod_MreC_2"/>
</dbReference>
<dbReference type="KEGG" id="pla:Plav_2480"/>
<sequence length="317" mass="33985">MDSNRTALPFREFSHRISLVFMLTLAAALLLLGRAETYVFDRARQVVTDLAAPLLEVASRPVAATRRIIERTDEYAYVFDENERLRAENARLLAWKEEALKLQSKVARYEALLNVQVDPSINYISGRVVSDSGGPFVDTVLVNVGADKGAESGQAVIDTDGLVGRIVSTGPRASRVLLLTDLNSRVPVVIEPAHYNAVLSGDNTAWPRLEYLAAQSAVSPGDRVVTSGDGGLIPAGLPVGLVIQTSDGSLRVQTFSDRGRLDFVRVLQYEFPAQVKRQDPPEVLKGPPVTSAPPPEPVTLPGPGAAGTAPSPQAGAQ</sequence>
<feature type="compositionally biased region" description="Low complexity" evidence="5">
    <location>
        <begin position="301"/>
        <end position="317"/>
    </location>
</feature>
<dbReference type="InterPro" id="IPR042177">
    <property type="entry name" value="Cell/Rod_1"/>
</dbReference>
<feature type="domain" description="Rod shape-determining protein MreC beta-barrel core" evidence="6">
    <location>
        <begin position="128"/>
        <end position="267"/>
    </location>
</feature>
<evidence type="ECO:0000256" key="1">
    <source>
        <dbReference type="ARBA" id="ARBA00009369"/>
    </source>
</evidence>
<dbReference type="GO" id="GO:0008360">
    <property type="term" value="P:regulation of cell shape"/>
    <property type="evidence" value="ECO:0007669"/>
    <property type="project" value="UniProtKB-KW"/>
</dbReference>
<dbReference type="InterPro" id="IPR055342">
    <property type="entry name" value="MreC_beta-barrel_core"/>
</dbReference>
<dbReference type="OrthoDB" id="8478127at2"/>
<dbReference type="PANTHER" id="PTHR34138">
    <property type="entry name" value="CELL SHAPE-DETERMINING PROTEIN MREC"/>
    <property type="match status" value="1"/>
</dbReference>
<dbReference type="InterPro" id="IPR007221">
    <property type="entry name" value="MreC"/>
</dbReference>
<dbReference type="PANTHER" id="PTHR34138:SF1">
    <property type="entry name" value="CELL SHAPE-DETERMINING PROTEIN MREC"/>
    <property type="match status" value="1"/>
</dbReference>
<dbReference type="eggNOG" id="COG1792">
    <property type="taxonomic scope" value="Bacteria"/>
</dbReference>
<feature type="region of interest" description="Disordered" evidence="5">
    <location>
        <begin position="276"/>
        <end position="317"/>
    </location>
</feature>
<dbReference type="Gene3D" id="2.40.10.350">
    <property type="entry name" value="Rod shape-determining protein MreC, domain 2"/>
    <property type="match status" value="1"/>
</dbReference>
<dbReference type="Proteomes" id="UP000006377">
    <property type="component" value="Chromosome"/>
</dbReference>
<reference evidence="7 8" key="1">
    <citation type="journal article" date="2011" name="Stand. Genomic Sci.">
        <title>Complete genome sequence of Parvibaculum lavamentivorans type strain (DS-1(T)).</title>
        <authorList>
            <person name="Schleheck D."/>
            <person name="Weiss M."/>
            <person name="Pitluck S."/>
            <person name="Bruce D."/>
            <person name="Land M.L."/>
            <person name="Han S."/>
            <person name="Saunders E."/>
            <person name="Tapia R."/>
            <person name="Detter C."/>
            <person name="Brettin T."/>
            <person name="Han J."/>
            <person name="Woyke T."/>
            <person name="Goodwin L."/>
            <person name="Pennacchio L."/>
            <person name="Nolan M."/>
            <person name="Cook A.M."/>
            <person name="Kjelleberg S."/>
            <person name="Thomas T."/>
        </authorList>
    </citation>
    <scope>NUCLEOTIDE SEQUENCE [LARGE SCALE GENOMIC DNA]</scope>
    <source>
        <strain evidence="8">DS-1 / DSM 13023 / NCIMB 13966</strain>
    </source>
</reference>
<organism evidence="7 8">
    <name type="scientific">Parvibaculum lavamentivorans (strain DS-1 / DSM 13023 / NCIMB 13966)</name>
    <dbReference type="NCBI Taxonomy" id="402881"/>
    <lineage>
        <taxon>Bacteria</taxon>
        <taxon>Pseudomonadati</taxon>
        <taxon>Pseudomonadota</taxon>
        <taxon>Alphaproteobacteria</taxon>
        <taxon>Hyphomicrobiales</taxon>
        <taxon>Parvibaculaceae</taxon>
        <taxon>Parvibaculum</taxon>
    </lineage>
</organism>
<proteinExistence type="inferred from homology"/>
<evidence type="ECO:0000256" key="3">
    <source>
        <dbReference type="ARBA" id="ARBA00022960"/>
    </source>
</evidence>
<protein>
    <recommendedName>
        <fullName evidence="2">Cell shape-determining protein MreC</fullName>
    </recommendedName>
    <alternativeName>
        <fullName evidence="4">Cell shape protein MreC</fullName>
    </alternativeName>
</protein>